<feature type="region of interest" description="Disordered" evidence="3">
    <location>
        <begin position="158"/>
        <end position="353"/>
    </location>
</feature>
<dbReference type="InterPro" id="IPR004094">
    <property type="entry name" value="Antistasin-like"/>
</dbReference>
<feature type="compositionally biased region" description="Polar residues" evidence="3">
    <location>
        <begin position="313"/>
        <end position="326"/>
    </location>
</feature>
<feature type="compositionally biased region" description="Low complexity" evidence="3">
    <location>
        <begin position="327"/>
        <end position="340"/>
    </location>
</feature>
<reference evidence="6" key="1">
    <citation type="submission" date="2022-06" db="EMBL/GenBank/DDBJ databases">
        <authorList>
            <person name="Berger JAMES D."/>
            <person name="Berger JAMES D."/>
        </authorList>
    </citation>
    <scope>NUCLEOTIDE SEQUENCE [LARGE SCALE GENOMIC DNA]</scope>
</reference>
<feature type="region of interest" description="Disordered" evidence="3">
    <location>
        <begin position="612"/>
        <end position="725"/>
    </location>
</feature>
<feature type="compositionally biased region" description="Basic residues" evidence="3">
    <location>
        <begin position="63"/>
        <end position="78"/>
    </location>
</feature>
<evidence type="ECO:0000256" key="1">
    <source>
        <dbReference type="ARBA" id="ARBA00022690"/>
    </source>
</evidence>
<feature type="compositionally biased region" description="Basic and acidic residues" evidence="3">
    <location>
        <begin position="256"/>
        <end position="277"/>
    </location>
</feature>
<name>A0AA85ILB1_TRIRE</name>
<feature type="signal peptide" evidence="4">
    <location>
        <begin position="1"/>
        <end position="19"/>
    </location>
</feature>
<feature type="compositionally biased region" description="Polar residues" evidence="3">
    <location>
        <begin position="402"/>
        <end position="425"/>
    </location>
</feature>
<sequence>MNLLHSLLLLFSLILSVSTLVNRRETTYSRSNTNESLVANPQRRDHRHHYRQDSRNYDFYPEHHHHQTYPHPHQHHRHSEREDINPQRRYDNQHIHHHSRSHEHHGSSQYDQNPTAQQEKLQYQERTKEHITLITPQDKIHERLVSDHYKLENIETHLAESSPSTQSSTSTTQTVKEQGTETPKPNEVDSTNTNQPHSQNLHVDSSKEKTDDNSAVHKVIPSEDHQHHHHHHHDHDHEHKDHDSTDKKKKSSTVKPTDKNTKELQENADTKTKEKHTTQATPIAAASKTVGGHYSNVLKTKTENKESKYQHVETPTSDSVSQSYHTSQTKLSASTISSSSYKRPLNKPVETYTDSKDHLHSSHIETYQALQQQQKEKYQEKPQKSLKTEHYSSSYKQKEPVVSSSQHYTKSNAYSQSNNGGNNKGISEDDNKHYHYHYKKGKSDYSDNKKSESVYKKSSSSENKPTSPSITFVSGNENKYSSSKYKQDKTPKTTIISDEALRKIKEEIEKKIRSDLEKMTQKVKESDKSKYGENEKSSYSQPSRSNSEGGEREEKENDRQNYDERRREEEYSRFHGRDYERKTRRPRNHYEHSGELINIDLRVKRSNIILPMDSDHDRHDERNRRYEPEENEFRSDRREPRYSPTDRDIPPYRRHSHHQPNPPHHPLPRQHYPHTSSREDERPSRESDHVYRVHGEESSDHSPYEKHNDETEQKPEKRNNYEQRPRSIVQGVSFSENATALPAAPASYDYTTKILESISIPMIINVDDALNNECPTFSCTTNCTGNLYKLDTSTGCPRCECCSQAVCQKQCENGYAADQDGCPTCQCLGSYN</sequence>
<dbReference type="Proteomes" id="UP000050795">
    <property type="component" value="Unassembled WGS sequence"/>
</dbReference>
<feature type="compositionally biased region" description="Basic and acidic residues" evidence="3">
    <location>
        <begin position="676"/>
        <end position="725"/>
    </location>
</feature>
<feature type="compositionally biased region" description="Basic and acidic residues" evidence="3">
    <location>
        <begin position="518"/>
        <end position="536"/>
    </location>
</feature>
<keyword evidence="1" id="KW-0646">Protease inhibitor</keyword>
<dbReference type="AlphaFoldDB" id="A0AA85ILB1"/>
<evidence type="ECO:0000256" key="4">
    <source>
        <dbReference type="SAM" id="SignalP"/>
    </source>
</evidence>
<dbReference type="GO" id="GO:0004867">
    <property type="term" value="F:serine-type endopeptidase inhibitor activity"/>
    <property type="evidence" value="ECO:0007669"/>
    <property type="project" value="UniProtKB-KW"/>
</dbReference>
<feature type="compositionally biased region" description="Polar residues" evidence="3">
    <location>
        <begin position="109"/>
        <end position="121"/>
    </location>
</feature>
<feature type="region of interest" description="Disordered" evidence="3">
    <location>
        <begin position="370"/>
        <end position="493"/>
    </location>
</feature>
<feature type="compositionally biased region" description="Basic and acidic residues" evidence="3">
    <location>
        <begin position="235"/>
        <end position="246"/>
    </location>
</feature>
<keyword evidence="2" id="KW-0722">Serine protease inhibitor</keyword>
<protein>
    <recommendedName>
        <fullName evidence="5">Antistasin-like domain-containing protein</fullName>
    </recommendedName>
</protein>
<evidence type="ECO:0000259" key="5">
    <source>
        <dbReference type="PROSITE" id="PS51252"/>
    </source>
</evidence>
<feature type="compositionally biased region" description="Basic and acidic residues" evidence="3">
    <location>
        <begin position="613"/>
        <end position="651"/>
    </location>
</feature>
<feature type="compositionally biased region" description="Basic and acidic residues" evidence="3">
    <location>
        <begin position="549"/>
        <end position="581"/>
    </location>
</feature>
<feature type="compositionally biased region" description="Basic and acidic residues" evidence="3">
    <location>
        <begin position="51"/>
        <end position="62"/>
    </location>
</feature>
<dbReference type="Pfam" id="PF02822">
    <property type="entry name" value="Antistasin"/>
    <property type="match status" value="1"/>
</dbReference>
<keyword evidence="4" id="KW-0732">Signal</keyword>
<feature type="compositionally biased region" description="Basic and acidic residues" evidence="3">
    <location>
        <begin position="79"/>
        <end position="94"/>
    </location>
</feature>
<feature type="region of interest" description="Disordered" evidence="3">
    <location>
        <begin position="518"/>
        <end position="594"/>
    </location>
</feature>
<feature type="compositionally biased region" description="Polar residues" evidence="3">
    <location>
        <begin position="175"/>
        <end position="203"/>
    </location>
</feature>
<evidence type="ECO:0000256" key="2">
    <source>
        <dbReference type="ARBA" id="ARBA00022900"/>
    </source>
</evidence>
<feature type="compositionally biased region" description="Low complexity" evidence="3">
    <location>
        <begin position="161"/>
        <end position="174"/>
    </location>
</feature>
<organism evidence="6 7">
    <name type="scientific">Trichobilharzia regenti</name>
    <name type="common">Nasal bird schistosome</name>
    <dbReference type="NCBI Taxonomy" id="157069"/>
    <lineage>
        <taxon>Eukaryota</taxon>
        <taxon>Metazoa</taxon>
        <taxon>Spiralia</taxon>
        <taxon>Lophotrochozoa</taxon>
        <taxon>Platyhelminthes</taxon>
        <taxon>Trematoda</taxon>
        <taxon>Digenea</taxon>
        <taxon>Strigeidida</taxon>
        <taxon>Schistosomatoidea</taxon>
        <taxon>Schistosomatidae</taxon>
        <taxon>Trichobilharzia</taxon>
    </lineage>
</organism>
<dbReference type="WBParaSite" id="TREG1_104390.1">
    <property type="protein sequence ID" value="TREG1_104390.1"/>
    <property type="gene ID" value="TREG1_104390"/>
</dbReference>
<feature type="compositionally biased region" description="Basic and acidic residues" evidence="3">
    <location>
        <begin position="204"/>
        <end position="226"/>
    </location>
</feature>
<feature type="compositionally biased region" description="Basic and acidic residues" evidence="3">
    <location>
        <begin position="441"/>
        <end position="455"/>
    </location>
</feature>
<feature type="compositionally biased region" description="Basic and acidic residues" evidence="3">
    <location>
        <begin position="374"/>
        <end position="390"/>
    </location>
</feature>
<evidence type="ECO:0000313" key="7">
    <source>
        <dbReference type="WBParaSite" id="TREG1_104390.1"/>
    </source>
</evidence>
<feature type="chain" id="PRO_5041672006" description="Antistasin-like domain-containing protein" evidence="4">
    <location>
        <begin position="20"/>
        <end position="832"/>
    </location>
</feature>
<dbReference type="Gene3D" id="2.10.22.10">
    <property type="entry name" value="Antistasin, domain 1"/>
    <property type="match status" value="1"/>
</dbReference>
<feature type="compositionally biased region" description="Polar residues" evidence="3">
    <location>
        <begin position="28"/>
        <end position="39"/>
    </location>
</feature>
<keyword evidence="6" id="KW-1185">Reference proteome</keyword>
<proteinExistence type="predicted"/>
<feature type="domain" description="Antistasin-like" evidence="5">
    <location>
        <begin position="802"/>
        <end position="827"/>
    </location>
</feature>
<feature type="compositionally biased region" description="Low complexity" evidence="3">
    <location>
        <begin position="456"/>
        <end position="469"/>
    </location>
</feature>
<accession>A0AA85ILB1</accession>
<feature type="region of interest" description="Disordered" evidence="3">
    <location>
        <begin position="27"/>
        <end position="122"/>
    </location>
</feature>
<dbReference type="PROSITE" id="PS51252">
    <property type="entry name" value="ANTISTASIN"/>
    <property type="match status" value="1"/>
</dbReference>
<reference evidence="7" key="2">
    <citation type="submission" date="2023-11" db="UniProtKB">
        <authorList>
            <consortium name="WormBaseParasite"/>
        </authorList>
    </citation>
    <scope>IDENTIFICATION</scope>
</reference>
<feature type="compositionally biased region" description="Basic and acidic residues" evidence="3">
    <location>
        <begin position="300"/>
        <end position="311"/>
    </location>
</feature>
<feature type="compositionally biased region" description="Polar residues" evidence="3">
    <location>
        <begin position="470"/>
        <end position="484"/>
    </location>
</feature>
<evidence type="ECO:0000313" key="6">
    <source>
        <dbReference type="Proteomes" id="UP000050795"/>
    </source>
</evidence>
<evidence type="ECO:0000256" key="3">
    <source>
        <dbReference type="SAM" id="MobiDB-lite"/>
    </source>
</evidence>